<dbReference type="Proteomes" id="UP000004245">
    <property type="component" value="Unassembled WGS sequence"/>
</dbReference>
<evidence type="ECO:0000313" key="4">
    <source>
        <dbReference type="Proteomes" id="UP000004245"/>
    </source>
</evidence>
<dbReference type="Pfam" id="PF13531">
    <property type="entry name" value="SBP_bac_11"/>
    <property type="match status" value="1"/>
</dbReference>
<dbReference type="HOGENOM" id="CLU_018489_0_0_11"/>
<keyword evidence="1" id="KW-0812">Transmembrane</keyword>
<dbReference type="Pfam" id="PF13519">
    <property type="entry name" value="VWA_2"/>
    <property type="match status" value="1"/>
</dbReference>
<dbReference type="InterPro" id="IPR036465">
    <property type="entry name" value="vWFA_dom_sf"/>
</dbReference>
<dbReference type="EMBL" id="ADNW02000008">
    <property type="protein sequence ID" value="EGD24718.1"/>
    <property type="molecule type" value="Genomic_DNA"/>
</dbReference>
<sequence length="609" mass="61845">MSVFVTRLRSSGPVGRRSDAVESKAVFHVGQHRSDRRTRGVSKGPVIALVSVVVIVLGVVGWFQLRDRASSQGTAAAGACVEGDIRLDVAADPSIAAPVRDLAARFADTLPVVRDHCVSVTVYDAPTAAVTEALAAAPDGPWQEDLGPAPALWIPASGTAIDRLAGAGVVDGSPKPLASSPVVVVAPEDLAAALTASGTGWQNLPALQSGKDSLDGIGLRGWGGLKLALPAGPDSAAALDAVAAATANAGTGPLDETQAASPQVVAAVGALANGSKAIDAAPTTTADAVELLAGRSDPASAPVHAVPATEQQLYAAGDDARGLVAYAPTGATPVLDHPATILATPWVDETRGRAAAQFVDFMRQPESVQQFVDAGFRVGDRTPAATDRTPMPELGQVLTPATGPAATRLAQTFANPAVPQATTILLDVSGSMGYTDGDGTRLSNTVDALSARIAALPTSSDVGLWVYSRGLDGAKPYLVKVPTGPLSDGDRSQRIEAALRSLRPATATSTYASVIAAHDSAVDGFVDGRPNSVLLVTDGPNDDTSVGTQKLMQSLTGAAHPVRVDVVSIGENSDQETLRSMADRTGGTLIAVPSTQGPALGDAFAKTLS</sequence>
<dbReference type="STRING" id="43767.A6I91_14835"/>
<name>E9T0D5_RHOHA</name>
<keyword evidence="1" id="KW-0472">Membrane</keyword>
<accession>E9T0D5</accession>
<evidence type="ECO:0000313" key="3">
    <source>
        <dbReference type="EMBL" id="EGD24718.1"/>
    </source>
</evidence>
<evidence type="ECO:0000256" key="1">
    <source>
        <dbReference type="SAM" id="Phobius"/>
    </source>
</evidence>
<dbReference type="Gene3D" id="3.40.50.410">
    <property type="entry name" value="von Willebrand factor, type A domain"/>
    <property type="match status" value="1"/>
</dbReference>
<evidence type="ECO:0000259" key="2">
    <source>
        <dbReference type="PROSITE" id="PS50234"/>
    </source>
</evidence>
<organism evidence="3 4">
    <name type="scientific">Prescottella equi ATCC 33707</name>
    <dbReference type="NCBI Taxonomy" id="525370"/>
    <lineage>
        <taxon>Bacteria</taxon>
        <taxon>Bacillati</taxon>
        <taxon>Actinomycetota</taxon>
        <taxon>Actinomycetes</taxon>
        <taxon>Mycobacteriales</taxon>
        <taxon>Nocardiaceae</taxon>
        <taxon>Prescottella</taxon>
    </lineage>
</organism>
<dbReference type="AlphaFoldDB" id="E9T0D5"/>
<feature type="domain" description="VWFA" evidence="2">
    <location>
        <begin position="421"/>
        <end position="608"/>
    </location>
</feature>
<dbReference type="SMART" id="SM00327">
    <property type="entry name" value="VWA"/>
    <property type="match status" value="1"/>
</dbReference>
<dbReference type="SUPFAM" id="SSF53300">
    <property type="entry name" value="vWA-like"/>
    <property type="match status" value="1"/>
</dbReference>
<reference evidence="3" key="1">
    <citation type="submission" date="2011-01" db="EMBL/GenBank/DDBJ databases">
        <authorList>
            <person name="Muzny D."/>
            <person name="Qin X."/>
            <person name="Buhay C."/>
            <person name="Dugan-Rocha S."/>
            <person name="Ding Y."/>
            <person name="Chen G."/>
            <person name="Hawes A."/>
            <person name="Holder M."/>
            <person name="Jhangiani S."/>
            <person name="Johnson A."/>
            <person name="Khan Z."/>
            <person name="Li Z."/>
            <person name="Liu W."/>
            <person name="Liu X."/>
            <person name="Perez L."/>
            <person name="Shen H."/>
            <person name="Wang Q."/>
            <person name="Watt J."/>
            <person name="Xi L."/>
            <person name="Xin Y."/>
            <person name="Zhou J."/>
            <person name="Deng J."/>
            <person name="Jiang H."/>
            <person name="Liu Y."/>
            <person name="Qu J."/>
            <person name="Song X.-Z."/>
            <person name="Zhang L."/>
            <person name="Villasana D."/>
            <person name="Johnson A."/>
            <person name="Liu J."/>
            <person name="Liyanage D."/>
            <person name="Lorensuhewa L."/>
            <person name="Robinson T."/>
            <person name="Song A."/>
            <person name="Song B.-B."/>
            <person name="Dinh H."/>
            <person name="Thornton R."/>
            <person name="Coyle M."/>
            <person name="Francisco L."/>
            <person name="Jackson L."/>
            <person name="Javaid M."/>
            <person name="Korchina V."/>
            <person name="Kovar C."/>
            <person name="Mata R."/>
            <person name="Mathew T."/>
            <person name="Ngo R."/>
            <person name="Nguyen L."/>
            <person name="Nguyen N."/>
            <person name="Okwuonu G."/>
            <person name="Ongeri F."/>
            <person name="Pham C."/>
            <person name="Simmons D."/>
            <person name="Wilczek-Boney K."/>
            <person name="Hale W."/>
            <person name="Jakkamsetti A."/>
            <person name="Pham P."/>
            <person name="Ruth R."/>
            <person name="San Lucas F."/>
            <person name="Warren J."/>
            <person name="Zhang J."/>
            <person name="Zhao Z."/>
            <person name="Zhou C."/>
            <person name="Zhu D."/>
            <person name="Lee S."/>
            <person name="Bess C."/>
            <person name="Blankenburg K."/>
            <person name="Forbes L."/>
            <person name="Fu Q."/>
            <person name="Gubbala S."/>
            <person name="Hirani K."/>
            <person name="Jayaseelan J.C."/>
            <person name="Lara F."/>
            <person name="Munidasa M."/>
            <person name="Palculict T."/>
            <person name="Patil S."/>
            <person name="Pu L.-L."/>
            <person name="Saada N."/>
            <person name="Tang L."/>
            <person name="Weissenberger G."/>
            <person name="Zhu Y."/>
            <person name="Hemphill L."/>
            <person name="Shang Y."/>
            <person name="Youmans B."/>
            <person name="Ayvaz T."/>
            <person name="Ross M."/>
            <person name="Santibanez J."/>
            <person name="Aqrawi P."/>
            <person name="Gross S."/>
            <person name="Joshi V."/>
            <person name="Fowler G."/>
            <person name="Nazareth L."/>
            <person name="Reid J."/>
            <person name="Worley K."/>
            <person name="Petrosino J."/>
            <person name="Highlander S."/>
            <person name="Gibbs R."/>
        </authorList>
    </citation>
    <scope>NUCLEOTIDE SEQUENCE [LARGE SCALE GENOMIC DNA]</scope>
    <source>
        <strain evidence="3">ATCC 33707</strain>
    </source>
</reference>
<dbReference type="InterPro" id="IPR002035">
    <property type="entry name" value="VWF_A"/>
</dbReference>
<dbReference type="SUPFAM" id="SSF53850">
    <property type="entry name" value="Periplasmic binding protein-like II"/>
    <property type="match status" value="1"/>
</dbReference>
<feature type="transmembrane region" description="Helical" evidence="1">
    <location>
        <begin position="46"/>
        <end position="65"/>
    </location>
</feature>
<proteinExistence type="predicted"/>
<keyword evidence="4" id="KW-1185">Reference proteome</keyword>
<comment type="caution">
    <text evidence="3">The sequence shown here is derived from an EMBL/GenBank/DDBJ whole genome shotgun (WGS) entry which is preliminary data.</text>
</comment>
<gene>
    <name evidence="3" type="ORF">HMPREF0724_11836</name>
</gene>
<keyword evidence="1" id="KW-1133">Transmembrane helix</keyword>
<protein>
    <submittedName>
        <fullName evidence="3">von Willebrand factor type A domain protein</fullName>
    </submittedName>
</protein>
<dbReference type="PROSITE" id="PS50234">
    <property type="entry name" value="VWFA"/>
    <property type="match status" value="1"/>
</dbReference>